<sequence>MKKLFGILQKVGKSLMLPVATLPAAGILLAFGNLFHQETVLNQFPVLQTGWFQIVADVMEQSGSIIFGNLPLLFAIAVSIGLAKNDGSAALAGVVGYLMMNMAMGAILGITPEMVAENGQKYATVLGIPTLQTGVFGGIIAGVIASNCFNKFYKIELPPYLGFFSGKRFVPMVTAVFSLLIAGVLCFIWPPIQDGLNGFSSTVIETNQTLAVFIFGVIERALIPFGLHHVFYAPFWFQFGSYTSTSGAIIHGDQQIFFQQMRDGVALTAGAFMTGKFPFMMFGLPAVAYAMYKEAKPERKVLASGILLSGALTAFLTGITEPLEFSFLFIAPALYGIHCLLAGVSFAVMNILGVKIGMTLSGGLIDFILFGVLVNRTSWWLVIPVGLVFAVIYYFVFRFVIVKLNLPTPGREENVDDEEAAAVSSGGNLVVSWKIIDALGGKANLKSVEACITRLRTVLVDNSIVDEEMLKKLGAVGVVHVGDGFQAIFGAKSDIYATTINEIIDSNMERPAEIDLEKTITVEEPLEIKLDDACANIKEKVVSPVAGKIVPMSEVPDPVFSQKMMGDGFAVIPEDNVIVSPIDGTVVNVFPTEHAVGLVTDCGIELIVHVGLDTVALKGEGFQVMVNEGDQIHKGQRLFIVDFDYLKEQGKNTMTIVAFTNLANKEIKIVSGDSVSSSQAAIVDLA</sequence>
<evidence type="ECO:0000256" key="12">
    <source>
        <dbReference type="SAM" id="Phobius"/>
    </source>
</evidence>
<dbReference type="InterPro" id="IPR018113">
    <property type="entry name" value="PTrfase_EIIB_Cys"/>
</dbReference>
<dbReference type="PANTHER" id="PTHR30009:SF20">
    <property type="entry name" value="PTS SYSTEM GLUCOSE-SPECIFIC EIICB COMPONENT-RELATED"/>
    <property type="match status" value="1"/>
</dbReference>
<dbReference type="PROSITE" id="PS51103">
    <property type="entry name" value="PTS_EIIC_TYPE_1"/>
    <property type="match status" value="1"/>
</dbReference>
<evidence type="ECO:0000313" key="16">
    <source>
        <dbReference type="EMBL" id="RVU92478.1"/>
    </source>
</evidence>
<evidence type="ECO:0000256" key="4">
    <source>
        <dbReference type="ARBA" id="ARBA00022597"/>
    </source>
</evidence>
<keyword evidence="8" id="KW-0418">Kinase</keyword>
<keyword evidence="3" id="KW-1003">Cell membrane</keyword>
<accession>A0A2N8PTL8</accession>
<dbReference type="Pfam" id="PF02378">
    <property type="entry name" value="PTS_EIIC"/>
    <property type="match status" value="1"/>
</dbReference>
<dbReference type="CDD" id="cd00212">
    <property type="entry name" value="PTS_IIB_glc"/>
    <property type="match status" value="1"/>
</dbReference>
<feature type="transmembrane region" description="Helical" evidence="12">
    <location>
        <begin position="265"/>
        <end position="289"/>
    </location>
</feature>
<comment type="subcellular location">
    <subcellularLocation>
        <location evidence="1">Cell membrane</location>
        <topology evidence="1">Multi-pass membrane protein</topology>
    </subcellularLocation>
</comment>
<dbReference type="InterPro" id="IPR011055">
    <property type="entry name" value="Dup_hybrid_motif"/>
</dbReference>
<dbReference type="PANTHER" id="PTHR30009">
    <property type="entry name" value="CYTOCHROME C-TYPE SYNTHESIS PROTEIN AND PTS TRANSMEMBRANE COMPONENT"/>
    <property type="match status" value="1"/>
</dbReference>
<feature type="transmembrane region" description="Helical" evidence="12">
    <location>
        <begin position="379"/>
        <end position="401"/>
    </location>
</feature>
<keyword evidence="7 12" id="KW-0812">Transmembrane</keyword>
<feature type="active site" description="Phosphocysteine intermediate; for EIIB activity" evidence="11">
    <location>
        <position position="451"/>
    </location>
</feature>
<protein>
    <submittedName>
        <fullName evidence="16">PTS glucose transporter subunit IICBA</fullName>
    </submittedName>
</protein>
<feature type="transmembrane region" description="Helical" evidence="12">
    <location>
        <begin position="90"/>
        <end position="110"/>
    </location>
</feature>
<evidence type="ECO:0000256" key="8">
    <source>
        <dbReference type="ARBA" id="ARBA00022777"/>
    </source>
</evidence>
<dbReference type="InterPro" id="IPR011299">
    <property type="entry name" value="PTS_IIBC_glc"/>
</dbReference>
<feature type="domain" description="PTS EIIC type-1" evidence="15">
    <location>
        <begin position="2"/>
        <end position="413"/>
    </location>
</feature>
<dbReference type="GO" id="GO:0055056">
    <property type="term" value="F:D-glucose transmembrane transporter activity"/>
    <property type="evidence" value="ECO:0007669"/>
    <property type="project" value="InterPro"/>
</dbReference>
<organism evidence="16 17">
    <name type="scientific">Enterococcus avium</name>
    <name type="common">Streptococcus avium</name>
    <dbReference type="NCBI Taxonomy" id="33945"/>
    <lineage>
        <taxon>Bacteria</taxon>
        <taxon>Bacillati</taxon>
        <taxon>Bacillota</taxon>
        <taxon>Bacilli</taxon>
        <taxon>Lactobacillales</taxon>
        <taxon>Enterococcaceae</taxon>
        <taxon>Enterococcus</taxon>
    </lineage>
</organism>
<feature type="domain" description="PTS EIIA type-1" evidence="13">
    <location>
        <begin position="557"/>
        <end position="661"/>
    </location>
</feature>
<evidence type="ECO:0000256" key="1">
    <source>
        <dbReference type="ARBA" id="ARBA00004651"/>
    </source>
</evidence>
<dbReference type="InterPro" id="IPR003352">
    <property type="entry name" value="PTS_EIIC"/>
</dbReference>
<dbReference type="InterPro" id="IPR036878">
    <property type="entry name" value="Glu_permease_IIB"/>
</dbReference>
<dbReference type="GO" id="GO:0016301">
    <property type="term" value="F:kinase activity"/>
    <property type="evidence" value="ECO:0007669"/>
    <property type="project" value="UniProtKB-KW"/>
</dbReference>
<dbReference type="Gene3D" id="2.70.70.10">
    <property type="entry name" value="Glucose Permease (Domain IIA)"/>
    <property type="match status" value="1"/>
</dbReference>
<dbReference type="RefSeq" id="WP_102873156.1">
    <property type="nucleotide sequence ID" value="NZ_JBPFMR010000122.1"/>
</dbReference>
<feature type="transmembrane region" description="Helical" evidence="12">
    <location>
        <begin position="65"/>
        <end position="83"/>
    </location>
</feature>
<dbReference type="AlphaFoldDB" id="A0A2N8PTL8"/>
<dbReference type="EMBL" id="RYZS01000002">
    <property type="protein sequence ID" value="RVU92478.1"/>
    <property type="molecule type" value="Genomic_DNA"/>
</dbReference>
<dbReference type="GO" id="GO:0008982">
    <property type="term" value="F:protein-N(PI)-phosphohistidine-sugar phosphotransferase activity"/>
    <property type="evidence" value="ECO:0007669"/>
    <property type="project" value="InterPro"/>
</dbReference>
<evidence type="ECO:0000256" key="5">
    <source>
        <dbReference type="ARBA" id="ARBA00022679"/>
    </source>
</evidence>
<keyword evidence="10 12" id="KW-0472">Membrane</keyword>
<dbReference type="SUPFAM" id="SSF51261">
    <property type="entry name" value="Duplicated hybrid motif"/>
    <property type="match status" value="1"/>
</dbReference>
<keyword evidence="2" id="KW-0813">Transport</keyword>
<keyword evidence="6" id="KW-0598">Phosphotransferase system</keyword>
<dbReference type="InterPro" id="IPR001127">
    <property type="entry name" value="PTS_EIIA_1_perm"/>
</dbReference>
<evidence type="ECO:0000256" key="3">
    <source>
        <dbReference type="ARBA" id="ARBA00022475"/>
    </source>
</evidence>
<name>A0A2N8PTL8_ENTAV</name>
<gene>
    <name evidence="16" type="ORF">EK398_18325</name>
</gene>
<feature type="transmembrane region" description="Helical" evidence="12">
    <location>
        <begin position="356"/>
        <end position="373"/>
    </location>
</feature>
<evidence type="ECO:0000256" key="7">
    <source>
        <dbReference type="ARBA" id="ARBA00022692"/>
    </source>
</evidence>
<dbReference type="PROSITE" id="PS00371">
    <property type="entry name" value="PTS_EIIA_TYPE_1_HIS"/>
    <property type="match status" value="1"/>
</dbReference>
<evidence type="ECO:0000256" key="2">
    <source>
        <dbReference type="ARBA" id="ARBA00022448"/>
    </source>
</evidence>
<feature type="transmembrane region" description="Helical" evidence="12">
    <location>
        <begin position="122"/>
        <end position="149"/>
    </location>
</feature>
<dbReference type="PROSITE" id="PS51098">
    <property type="entry name" value="PTS_EIIB_TYPE_1"/>
    <property type="match status" value="1"/>
</dbReference>
<dbReference type="FunFam" id="2.70.70.10:FF:000001">
    <property type="entry name" value="PTS system glucose-specific IIA component"/>
    <property type="match status" value="1"/>
</dbReference>
<reference evidence="16 17" key="1">
    <citation type="submission" date="2018-12" db="EMBL/GenBank/DDBJ databases">
        <title>A novel vanA-carrying plasmid in a clinical isolate of Enterococcus avium.</title>
        <authorList>
            <person name="Bernasconi O.J."/>
            <person name="Luzzaro F."/>
            <person name="Endimiani A."/>
        </authorList>
    </citation>
    <scope>NUCLEOTIDE SEQUENCE [LARGE SCALE GENOMIC DNA]</scope>
    <source>
        <strain evidence="16 17">LC0559/18</strain>
    </source>
</reference>
<dbReference type="SUPFAM" id="SSF55604">
    <property type="entry name" value="Glucose permease domain IIB"/>
    <property type="match status" value="1"/>
</dbReference>
<dbReference type="InterPro" id="IPR050429">
    <property type="entry name" value="PTS_Glucose_EIICBA"/>
</dbReference>
<dbReference type="GO" id="GO:1904659">
    <property type="term" value="P:D-glucose transmembrane transport"/>
    <property type="evidence" value="ECO:0007669"/>
    <property type="project" value="InterPro"/>
</dbReference>
<feature type="transmembrane region" description="Helical" evidence="12">
    <location>
        <begin position="325"/>
        <end position="349"/>
    </location>
</feature>
<evidence type="ECO:0000313" key="17">
    <source>
        <dbReference type="Proteomes" id="UP000288388"/>
    </source>
</evidence>
<dbReference type="GO" id="GO:0009401">
    <property type="term" value="P:phosphoenolpyruvate-dependent sugar phosphotransferase system"/>
    <property type="evidence" value="ECO:0007669"/>
    <property type="project" value="UniProtKB-KW"/>
</dbReference>
<feature type="transmembrane region" description="Helical" evidence="12">
    <location>
        <begin position="169"/>
        <end position="192"/>
    </location>
</feature>
<dbReference type="InterPro" id="IPR001996">
    <property type="entry name" value="PTS_IIB_1"/>
</dbReference>
<evidence type="ECO:0000256" key="11">
    <source>
        <dbReference type="PROSITE-ProRule" id="PRU00421"/>
    </source>
</evidence>
<dbReference type="Pfam" id="PF00367">
    <property type="entry name" value="PTS_EIIB"/>
    <property type="match status" value="1"/>
</dbReference>
<dbReference type="InterPro" id="IPR013013">
    <property type="entry name" value="PTS_EIIC_1"/>
</dbReference>
<evidence type="ECO:0000256" key="10">
    <source>
        <dbReference type="ARBA" id="ARBA00023136"/>
    </source>
</evidence>
<dbReference type="PROSITE" id="PS51093">
    <property type="entry name" value="PTS_EIIA_TYPE_1"/>
    <property type="match status" value="1"/>
</dbReference>
<evidence type="ECO:0000256" key="9">
    <source>
        <dbReference type="ARBA" id="ARBA00022989"/>
    </source>
</evidence>
<feature type="transmembrane region" description="Helical" evidence="12">
    <location>
        <begin position="15"/>
        <end position="35"/>
    </location>
</feature>
<dbReference type="GO" id="GO:0005886">
    <property type="term" value="C:plasma membrane"/>
    <property type="evidence" value="ECO:0007669"/>
    <property type="project" value="UniProtKB-SubCell"/>
</dbReference>
<proteinExistence type="predicted"/>
<evidence type="ECO:0000259" key="15">
    <source>
        <dbReference type="PROSITE" id="PS51103"/>
    </source>
</evidence>
<dbReference type="Proteomes" id="UP000288388">
    <property type="component" value="Unassembled WGS sequence"/>
</dbReference>
<evidence type="ECO:0000259" key="14">
    <source>
        <dbReference type="PROSITE" id="PS51098"/>
    </source>
</evidence>
<comment type="caution">
    <text evidence="16">The sequence shown here is derived from an EMBL/GenBank/DDBJ whole genome shotgun (WGS) entry which is preliminary data.</text>
</comment>
<keyword evidence="9 12" id="KW-1133">Transmembrane helix</keyword>
<keyword evidence="4 16" id="KW-0762">Sugar transport</keyword>
<dbReference type="NCBIfam" id="TIGR00830">
    <property type="entry name" value="PTBA"/>
    <property type="match status" value="1"/>
</dbReference>
<dbReference type="Gene3D" id="3.30.1360.60">
    <property type="entry name" value="Glucose permease domain IIB"/>
    <property type="match status" value="1"/>
</dbReference>
<keyword evidence="5" id="KW-0808">Transferase</keyword>
<dbReference type="GO" id="GO:0090563">
    <property type="term" value="F:protein-phosphocysteine-sugar phosphotransferase activity"/>
    <property type="evidence" value="ECO:0007669"/>
    <property type="project" value="TreeGrafter"/>
</dbReference>
<dbReference type="NCBIfam" id="TIGR02002">
    <property type="entry name" value="PTS-II-BC-glcB"/>
    <property type="match status" value="1"/>
</dbReference>
<feature type="domain" description="PTS EIIB type-1" evidence="14">
    <location>
        <begin position="429"/>
        <end position="510"/>
    </location>
</feature>
<evidence type="ECO:0000259" key="13">
    <source>
        <dbReference type="PROSITE" id="PS51093"/>
    </source>
</evidence>
<dbReference type="Pfam" id="PF00358">
    <property type="entry name" value="PTS_EIIA_1"/>
    <property type="match status" value="1"/>
</dbReference>
<evidence type="ECO:0000256" key="6">
    <source>
        <dbReference type="ARBA" id="ARBA00022683"/>
    </source>
</evidence>
<dbReference type="NCBIfam" id="TIGR00826">
    <property type="entry name" value="EIIB_glc"/>
    <property type="match status" value="1"/>
</dbReference>
<feature type="transmembrane region" description="Helical" evidence="12">
    <location>
        <begin position="301"/>
        <end position="319"/>
    </location>
</feature>